<dbReference type="EMBL" id="JBIGIB010000005">
    <property type="protein sequence ID" value="MFG6468619.1"/>
    <property type="molecule type" value="Genomic_DNA"/>
</dbReference>
<feature type="chain" id="PRO_5047384971" evidence="1">
    <location>
        <begin position="21"/>
        <end position="236"/>
    </location>
</feature>
<dbReference type="Proteomes" id="UP001606303">
    <property type="component" value="Unassembled WGS sequence"/>
</dbReference>
<reference evidence="3 4" key="1">
    <citation type="submission" date="2024-08" db="EMBL/GenBank/DDBJ databases">
        <authorList>
            <person name="Lu H."/>
        </authorList>
    </citation>
    <scope>NUCLEOTIDE SEQUENCE [LARGE SCALE GENOMIC DNA]</scope>
    <source>
        <strain evidence="3 4">BYS87W</strain>
    </source>
</reference>
<accession>A0ABW7H314</accession>
<sequence length="236" mass="24410">MKYAVFAAGVLALALSPASAATVDVQFGGLDNAAIKLSAKDLNLGAGPVVSNFATSALSYSYVGGASFLAFCIEPEQSNGRAGVSLTYTVDSFTGTQSKLLQGLYSTEYAKLASYTDKAAFQVAVWEIVRETSGTLNAADGKFFLMGTSNQLNSQSEQDAVANLANSFLAAAAGYTGAAQYGLVKLTNATRQDLITATPLAAVTPNVTPVPEPETYALLLAGLGVVGLKARRRSAR</sequence>
<feature type="domain" description="Ice-binding protein C-terminal" evidence="2">
    <location>
        <begin position="209"/>
        <end position="233"/>
    </location>
</feature>
<protein>
    <submittedName>
        <fullName evidence="3">PEP-CTERM sorting domain-containing protein</fullName>
    </submittedName>
</protein>
<keyword evidence="1" id="KW-0732">Signal</keyword>
<evidence type="ECO:0000256" key="1">
    <source>
        <dbReference type="SAM" id="SignalP"/>
    </source>
</evidence>
<dbReference type="Pfam" id="PF07589">
    <property type="entry name" value="PEP-CTERM"/>
    <property type="match status" value="1"/>
</dbReference>
<evidence type="ECO:0000313" key="4">
    <source>
        <dbReference type="Proteomes" id="UP001606303"/>
    </source>
</evidence>
<evidence type="ECO:0000313" key="3">
    <source>
        <dbReference type="EMBL" id="MFG6468619.1"/>
    </source>
</evidence>
<comment type="caution">
    <text evidence="3">The sequence shown here is derived from an EMBL/GenBank/DDBJ whole genome shotgun (WGS) entry which is preliminary data.</text>
</comment>
<gene>
    <name evidence="3" type="ORF">ACG01O_18500</name>
</gene>
<dbReference type="InterPro" id="IPR013424">
    <property type="entry name" value="Ice-binding_C"/>
</dbReference>
<evidence type="ECO:0000259" key="2">
    <source>
        <dbReference type="Pfam" id="PF07589"/>
    </source>
</evidence>
<name>A0ABW7H314_9BURK</name>
<organism evidence="3 4">
    <name type="scientific">Pelomonas baiyunensis</name>
    <dbReference type="NCBI Taxonomy" id="3299026"/>
    <lineage>
        <taxon>Bacteria</taxon>
        <taxon>Pseudomonadati</taxon>
        <taxon>Pseudomonadota</taxon>
        <taxon>Betaproteobacteria</taxon>
        <taxon>Burkholderiales</taxon>
        <taxon>Sphaerotilaceae</taxon>
        <taxon>Roseateles</taxon>
    </lineage>
</organism>
<proteinExistence type="predicted"/>
<dbReference type="NCBIfam" id="TIGR02595">
    <property type="entry name" value="PEP_CTERM"/>
    <property type="match status" value="1"/>
</dbReference>
<feature type="signal peptide" evidence="1">
    <location>
        <begin position="1"/>
        <end position="20"/>
    </location>
</feature>
<dbReference type="RefSeq" id="WP_394386877.1">
    <property type="nucleotide sequence ID" value="NZ_JBIGIB010000005.1"/>
</dbReference>
<keyword evidence="4" id="KW-1185">Reference proteome</keyword>